<reference evidence="2" key="1">
    <citation type="journal article" date="2020" name="Nat. Commun.">
        <title>Large-scale genome sequencing of mycorrhizal fungi provides insights into the early evolution of symbiotic traits.</title>
        <authorList>
            <person name="Miyauchi S."/>
            <person name="Kiss E."/>
            <person name="Kuo A."/>
            <person name="Drula E."/>
            <person name="Kohler A."/>
            <person name="Sanchez-Garcia M."/>
            <person name="Morin E."/>
            <person name="Andreopoulos B."/>
            <person name="Barry K.W."/>
            <person name="Bonito G."/>
            <person name="Buee M."/>
            <person name="Carver A."/>
            <person name="Chen C."/>
            <person name="Cichocki N."/>
            <person name="Clum A."/>
            <person name="Culley D."/>
            <person name="Crous P.W."/>
            <person name="Fauchery L."/>
            <person name="Girlanda M."/>
            <person name="Hayes R.D."/>
            <person name="Keri Z."/>
            <person name="LaButti K."/>
            <person name="Lipzen A."/>
            <person name="Lombard V."/>
            <person name="Magnuson J."/>
            <person name="Maillard F."/>
            <person name="Murat C."/>
            <person name="Nolan M."/>
            <person name="Ohm R.A."/>
            <person name="Pangilinan J."/>
            <person name="Pereira M.F."/>
            <person name="Perotto S."/>
            <person name="Peter M."/>
            <person name="Pfister S."/>
            <person name="Riley R."/>
            <person name="Sitrit Y."/>
            <person name="Stielow J.B."/>
            <person name="Szollosi G."/>
            <person name="Zifcakova L."/>
            <person name="Stursova M."/>
            <person name="Spatafora J.W."/>
            <person name="Tedersoo L."/>
            <person name="Vaario L.M."/>
            <person name="Yamada A."/>
            <person name="Yan M."/>
            <person name="Wang P."/>
            <person name="Xu J."/>
            <person name="Bruns T."/>
            <person name="Baldrian P."/>
            <person name="Vilgalys R."/>
            <person name="Dunand C."/>
            <person name="Henrissat B."/>
            <person name="Grigoriev I.V."/>
            <person name="Hibbett D."/>
            <person name="Nagy L.G."/>
            <person name="Martin F.M."/>
        </authorList>
    </citation>
    <scope>NUCLEOTIDE SEQUENCE</scope>
    <source>
        <strain evidence="2">UH-Tt-Lm1</strain>
    </source>
</reference>
<dbReference type="Proteomes" id="UP000736335">
    <property type="component" value="Unassembled WGS sequence"/>
</dbReference>
<feature type="region of interest" description="Disordered" evidence="1">
    <location>
        <begin position="1"/>
        <end position="32"/>
    </location>
</feature>
<dbReference type="EMBL" id="WIUZ02000005">
    <property type="protein sequence ID" value="KAF9786693.1"/>
    <property type="molecule type" value="Genomic_DNA"/>
</dbReference>
<proteinExistence type="predicted"/>
<accession>A0A9P6HH47</accession>
<dbReference type="AlphaFoldDB" id="A0A9P6HH47"/>
<evidence type="ECO:0000313" key="2">
    <source>
        <dbReference type="EMBL" id="KAF9786693.1"/>
    </source>
</evidence>
<keyword evidence="3" id="KW-1185">Reference proteome</keyword>
<evidence type="ECO:0000313" key="3">
    <source>
        <dbReference type="Proteomes" id="UP000736335"/>
    </source>
</evidence>
<sequence>MSSGISHILPSVLKARPALQDETTTPQQLKPGIARVTNPEETKIFICKLDGEVSDEKTGETQR</sequence>
<dbReference type="OrthoDB" id="3222551at2759"/>
<comment type="caution">
    <text evidence="2">The sequence shown here is derived from an EMBL/GenBank/DDBJ whole genome shotgun (WGS) entry which is preliminary data.</text>
</comment>
<gene>
    <name evidence="2" type="ORF">BJ322DRAFT_1106826</name>
</gene>
<protein>
    <submittedName>
        <fullName evidence="2">Uncharacterized protein</fullName>
    </submittedName>
</protein>
<organism evidence="2 3">
    <name type="scientific">Thelephora terrestris</name>
    <dbReference type="NCBI Taxonomy" id="56493"/>
    <lineage>
        <taxon>Eukaryota</taxon>
        <taxon>Fungi</taxon>
        <taxon>Dikarya</taxon>
        <taxon>Basidiomycota</taxon>
        <taxon>Agaricomycotina</taxon>
        <taxon>Agaricomycetes</taxon>
        <taxon>Thelephorales</taxon>
        <taxon>Thelephoraceae</taxon>
        <taxon>Thelephora</taxon>
    </lineage>
</organism>
<name>A0A9P6HH47_9AGAM</name>
<reference evidence="2" key="2">
    <citation type="submission" date="2020-11" db="EMBL/GenBank/DDBJ databases">
        <authorList>
            <consortium name="DOE Joint Genome Institute"/>
            <person name="Kuo A."/>
            <person name="Miyauchi S."/>
            <person name="Kiss E."/>
            <person name="Drula E."/>
            <person name="Kohler A."/>
            <person name="Sanchez-Garcia M."/>
            <person name="Andreopoulos B."/>
            <person name="Barry K.W."/>
            <person name="Bonito G."/>
            <person name="Buee M."/>
            <person name="Carver A."/>
            <person name="Chen C."/>
            <person name="Cichocki N."/>
            <person name="Clum A."/>
            <person name="Culley D."/>
            <person name="Crous P.W."/>
            <person name="Fauchery L."/>
            <person name="Girlanda M."/>
            <person name="Hayes R."/>
            <person name="Keri Z."/>
            <person name="Labutti K."/>
            <person name="Lipzen A."/>
            <person name="Lombard V."/>
            <person name="Magnuson J."/>
            <person name="Maillard F."/>
            <person name="Morin E."/>
            <person name="Murat C."/>
            <person name="Nolan M."/>
            <person name="Ohm R."/>
            <person name="Pangilinan J."/>
            <person name="Pereira M."/>
            <person name="Perotto S."/>
            <person name="Peter M."/>
            <person name="Riley R."/>
            <person name="Sitrit Y."/>
            <person name="Stielow B."/>
            <person name="Szollosi G."/>
            <person name="Zifcakova L."/>
            <person name="Stursova M."/>
            <person name="Spatafora J.W."/>
            <person name="Tedersoo L."/>
            <person name="Vaario L.-M."/>
            <person name="Yamada A."/>
            <person name="Yan M."/>
            <person name="Wang P."/>
            <person name="Xu J."/>
            <person name="Bruns T."/>
            <person name="Baldrian P."/>
            <person name="Vilgalys R."/>
            <person name="Henrissat B."/>
            <person name="Grigoriev I.V."/>
            <person name="Hibbett D."/>
            <person name="Nagy L.G."/>
            <person name="Martin F.M."/>
        </authorList>
    </citation>
    <scope>NUCLEOTIDE SEQUENCE</scope>
    <source>
        <strain evidence="2">UH-Tt-Lm1</strain>
    </source>
</reference>
<evidence type="ECO:0000256" key="1">
    <source>
        <dbReference type="SAM" id="MobiDB-lite"/>
    </source>
</evidence>